<evidence type="ECO:0000256" key="2">
    <source>
        <dbReference type="SAM" id="Phobius"/>
    </source>
</evidence>
<evidence type="ECO:0008006" key="5">
    <source>
        <dbReference type="Google" id="ProtNLM"/>
    </source>
</evidence>
<dbReference type="Pfam" id="PF11282">
    <property type="entry name" value="DUF3082"/>
    <property type="match status" value="1"/>
</dbReference>
<dbReference type="STRING" id="157652.A0A371E7U3"/>
<organism evidence="3 4">
    <name type="scientific">Mucuna pruriens</name>
    <name type="common">Velvet bean</name>
    <name type="synonym">Dolichos pruriens</name>
    <dbReference type="NCBI Taxonomy" id="157652"/>
    <lineage>
        <taxon>Eukaryota</taxon>
        <taxon>Viridiplantae</taxon>
        <taxon>Streptophyta</taxon>
        <taxon>Embryophyta</taxon>
        <taxon>Tracheophyta</taxon>
        <taxon>Spermatophyta</taxon>
        <taxon>Magnoliopsida</taxon>
        <taxon>eudicotyledons</taxon>
        <taxon>Gunneridae</taxon>
        <taxon>Pentapetalae</taxon>
        <taxon>rosids</taxon>
        <taxon>fabids</taxon>
        <taxon>Fabales</taxon>
        <taxon>Fabaceae</taxon>
        <taxon>Papilionoideae</taxon>
        <taxon>50 kb inversion clade</taxon>
        <taxon>NPAAA clade</taxon>
        <taxon>indigoferoid/millettioid clade</taxon>
        <taxon>Phaseoleae</taxon>
        <taxon>Mucuna</taxon>
    </lineage>
</organism>
<keyword evidence="2" id="KW-1133">Transmembrane helix</keyword>
<dbReference type="PANTHER" id="PTHR35733:SF1">
    <property type="entry name" value="OS02G0307800 PROTEIN"/>
    <property type="match status" value="1"/>
</dbReference>
<keyword evidence="2" id="KW-0812">Transmembrane</keyword>
<dbReference type="GO" id="GO:0009535">
    <property type="term" value="C:chloroplast thylakoid membrane"/>
    <property type="evidence" value="ECO:0007669"/>
    <property type="project" value="TreeGrafter"/>
</dbReference>
<keyword evidence="4" id="KW-1185">Reference proteome</keyword>
<keyword evidence="2" id="KW-0472">Membrane</keyword>
<dbReference type="AlphaFoldDB" id="A0A371E7U3"/>
<feature type="non-terminal residue" evidence="3">
    <location>
        <position position="1"/>
    </location>
</feature>
<gene>
    <name evidence="3" type="ORF">CR513_59588</name>
</gene>
<comment type="caution">
    <text evidence="3">The sequence shown here is derived from an EMBL/GenBank/DDBJ whole genome shotgun (WGS) entry which is preliminary data.</text>
</comment>
<dbReference type="OrthoDB" id="5296at2759"/>
<proteinExistence type="predicted"/>
<sequence length="290" mass="31658">MDNMCVMDMAQLAKKGKCYHNAFLQLNQMLLSQWQCHHHHLLFPLLPSLSHRKPSLSHKPTTVSAIPPWLAIASEGPIELPFSSTPSLFATTDEPSPIQIASSVLLTAAISVFLFRSLRRRAQRVKQSQFRSSGEKKSIKEEALDSLKAMGSASVETKEGPASPGQALLGGISAGVIALILYKFATTIEASLNRQTISDNYSVRQITITIRTIVNGLTYLATFVFGLNSLGLFLYSGQLAFKSIMGDSTEKEAESKSTDQSNLSNSSIESTTDNTELSSRKEEQSSNDAQ</sequence>
<dbReference type="PANTHER" id="PTHR35733">
    <property type="entry name" value="OS02G0307800 PROTEIN"/>
    <property type="match status" value="1"/>
</dbReference>
<reference evidence="3" key="1">
    <citation type="submission" date="2018-05" db="EMBL/GenBank/DDBJ databases">
        <title>Draft genome of Mucuna pruriens seed.</title>
        <authorList>
            <person name="Nnadi N.E."/>
            <person name="Vos R."/>
            <person name="Hasami M.H."/>
            <person name="Devisetty U.K."/>
            <person name="Aguiy J.C."/>
        </authorList>
    </citation>
    <scope>NUCLEOTIDE SEQUENCE [LARGE SCALE GENOMIC DNA]</scope>
    <source>
        <strain evidence="3">JCA_2017</strain>
    </source>
</reference>
<feature type="compositionally biased region" description="Polar residues" evidence="1">
    <location>
        <begin position="258"/>
        <end position="277"/>
    </location>
</feature>
<evidence type="ECO:0000313" key="3">
    <source>
        <dbReference type="EMBL" id="RDX62112.1"/>
    </source>
</evidence>
<protein>
    <recommendedName>
        <fullName evidence="5">Transmembrane protein</fullName>
    </recommendedName>
</protein>
<feature type="region of interest" description="Disordered" evidence="1">
    <location>
        <begin position="250"/>
        <end position="290"/>
    </location>
</feature>
<evidence type="ECO:0000256" key="1">
    <source>
        <dbReference type="SAM" id="MobiDB-lite"/>
    </source>
</evidence>
<feature type="transmembrane region" description="Helical" evidence="2">
    <location>
        <begin position="98"/>
        <end position="118"/>
    </location>
</feature>
<dbReference type="Proteomes" id="UP000257109">
    <property type="component" value="Unassembled WGS sequence"/>
</dbReference>
<evidence type="ECO:0000313" key="4">
    <source>
        <dbReference type="Proteomes" id="UP000257109"/>
    </source>
</evidence>
<dbReference type="InterPro" id="IPR021434">
    <property type="entry name" value="DUF3082"/>
</dbReference>
<name>A0A371E7U3_MUCPR</name>
<accession>A0A371E7U3</accession>
<dbReference type="EMBL" id="QJKJ01015682">
    <property type="protein sequence ID" value="RDX62112.1"/>
    <property type="molecule type" value="Genomic_DNA"/>
</dbReference>
<feature type="transmembrane region" description="Helical" evidence="2">
    <location>
        <begin position="217"/>
        <end position="235"/>
    </location>
</feature>